<dbReference type="Proteomes" id="UP000321306">
    <property type="component" value="Unassembled WGS sequence"/>
</dbReference>
<dbReference type="AlphaFoldDB" id="A0A511N8Q5"/>
<keyword evidence="2" id="KW-1185">Reference proteome</keyword>
<reference evidence="1 2" key="1">
    <citation type="submission" date="2019-07" db="EMBL/GenBank/DDBJ databases">
        <title>Whole genome shotgun sequence of Deinococcus cellulosilyticus NBRC 106333.</title>
        <authorList>
            <person name="Hosoyama A."/>
            <person name="Uohara A."/>
            <person name="Ohji S."/>
            <person name="Ichikawa N."/>
        </authorList>
    </citation>
    <scope>NUCLEOTIDE SEQUENCE [LARGE SCALE GENOMIC DNA]</scope>
    <source>
        <strain evidence="1 2">NBRC 106333</strain>
    </source>
</reference>
<sequence>MLFALDKDPRLQAFQQSLSKFHHNNTDPQKAKELGKMLGNLYYHDLYQDKGFYAAAREVADRLCSIDPAAHQSVRRAWVRALNALEPQGELDEVVSQIYWSRKSRWERLAKQLKIAVPKKFLAYRAIKGSAFVEAVARAWEEEEFPLMSVWQESLASWSLSEKAARQFFGEPFEEEDAVLFVAEIPFEQTFMDKFLDGGTLVLGHFEEDLIFAGGYKSGDIFALKERTIVKYRGFEYTFDQRKLLSNILKAGI</sequence>
<gene>
    <name evidence="1" type="ORF">DC3_48600</name>
</gene>
<evidence type="ECO:0000313" key="1">
    <source>
        <dbReference type="EMBL" id="GEM49225.1"/>
    </source>
</evidence>
<evidence type="ECO:0000313" key="2">
    <source>
        <dbReference type="Proteomes" id="UP000321306"/>
    </source>
</evidence>
<dbReference type="OrthoDB" id="9819544at2"/>
<proteinExistence type="predicted"/>
<dbReference type="RefSeq" id="WP_146889375.1">
    <property type="nucleotide sequence ID" value="NZ_BJXB01000030.1"/>
</dbReference>
<dbReference type="EMBL" id="BJXB01000030">
    <property type="protein sequence ID" value="GEM49225.1"/>
    <property type="molecule type" value="Genomic_DNA"/>
</dbReference>
<protein>
    <submittedName>
        <fullName evidence="1">Uncharacterized protein</fullName>
    </submittedName>
</protein>
<organism evidence="1 2">
    <name type="scientific">Deinococcus cellulosilyticus (strain DSM 18568 / NBRC 106333 / KACC 11606 / 5516J-15)</name>
    <dbReference type="NCBI Taxonomy" id="1223518"/>
    <lineage>
        <taxon>Bacteria</taxon>
        <taxon>Thermotogati</taxon>
        <taxon>Deinococcota</taxon>
        <taxon>Deinococci</taxon>
        <taxon>Deinococcales</taxon>
        <taxon>Deinococcaceae</taxon>
        <taxon>Deinococcus</taxon>
    </lineage>
</organism>
<accession>A0A511N8Q5</accession>
<name>A0A511N8Q5_DEIC1</name>
<comment type="caution">
    <text evidence="1">The sequence shown here is derived from an EMBL/GenBank/DDBJ whole genome shotgun (WGS) entry which is preliminary data.</text>
</comment>